<dbReference type="EMBL" id="QGHA01000014">
    <property type="protein sequence ID" value="PWK70868.1"/>
    <property type="molecule type" value="Genomic_DNA"/>
</dbReference>
<organism evidence="4 5">
    <name type="scientific">Mucilaginibacter oryzae</name>
    <dbReference type="NCBI Taxonomy" id="468058"/>
    <lineage>
        <taxon>Bacteria</taxon>
        <taxon>Pseudomonadati</taxon>
        <taxon>Bacteroidota</taxon>
        <taxon>Sphingobacteriia</taxon>
        <taxon>Sphingobacteriales</taxon>
        <taxon>Sphingobacteriaceae</taxon>
        <taxon>Mucilaginibacter</taxon>
    </lineage>
</organism>
<dbReference type="InterPro" id="IPR044023">
    <property type="entry name" value="Ig_7"/>
</dbReference>
<feature type="domain" description="Ig-like" evidence="2">
    <location>
        <begin position="180"/>
        <end position="255"/>
    </location>
</feature>
<feature type="domain" description="Ig-like" evidence="2">
    <location>
        <begin position="504"/>
        <end position="579"/>
    </location>
</feature>
<dbReference type="Pfam" id="PF13585">
    <property type="entry name" value="CHU_C"/>
    <property type="match status" value="1"/>
</dbReference>
<feature type="domain" description="Ig-like" evidence="2">
    <location>
        <begin position="418"/>
        <end position="497"/>
    </location>
</feature>
<dbReference type="SUPFAM" id="SSF49299">
    <property type="entry name" value="PKD domain"/>
    <property type="match status" value="1"/>
</dbReference>
<feature type="domain" description="Ig-like" evidence="2">
    <location>
        <begin position="337"/>
        <end position="416"/>
    </location>
</feature>
<dbReference type="Gene3D" id="2.60.40.10">
    <property type="entry name" value="Immunoglobulins"/>
    <property type="match status" value="2"/>
</dbReference>
<evidence type="ECO:0000313" key="5">
    <source>
        <dbReference type="Proteomes" id="UP000245678"/>
    </source>
</evidence>
<feature type="domain" description="PKD-like" evidence="3">
    <location>
        <begin position="1268"/>
        <end position="1347"/>
    </location>
</feature>
<feature type="domain" description="Ig-like" evidence="2">
    <location>
        <begin position="257"/>
        <end position="335"/>
    </location>
</feature>
<feature type="domain" description="Ig-like" evidence="2">
    <location>
        <begin position="581"/>
        <end position="659"/>
    </location>
</feature>
<evidence type="ECO:0000256" key="1">
    <source>
        <dbReference type="SAM" id="SignalP"/>
    </source>
</evidence>
<feature type="signal peptide" evidence="1">
    <location>
        <begin position="1"/>
        <end position="20"/>
    </location>
</feature>
<name>A0A316H090_9SPHI</name>
<dbReference type="Proteomes" id="UP000245678">
    <property type="component" value="Unassembled WGS sequence"/>
</dbReference>
<sequence>MNKPLLVLFFLLICSFTGFCQNCTLNVTISSSANTICSGSQITLTANSTGGIGPFTYLWNTGENTTSIDVNRAGTYTVTVTDKTPGCQPKTTSIQVAASATPDPPTVAGQTVCPGTSAVLTATAPGGTYQWYDANGNFLFTGNTYNTPPINATTIFYVETTIGGCTSFRSPVIVGVTSMPSITANQVCSGSPATLIASDADSYAWYANAHDTGTPLSRSSTYQTPPLAQTTTYYLVAVVNGCVSNPIPVTVTVTPPPDKPTVTGTYSICAGSSVNLHADGAGVVEWYDVPSGGTPVISSPDYTTPALDQTKTYYAQSTVGDCVSERTAVQVTVTPLPQAPASQSPSTCYGTSITLTADANPTGSYAWYTTAAGGTPVSASNSFPTPVLTNTTTYYVQHSDGGCTSERTAITVTVIPAPEQPVVSEGPIICYGAQVTLTATSASGNIIQWFTTKTGGAPVFTGGNFLTPQLTKNTTYYAEVSDAGGCRSERVPVTVTVLDAIPEPVVATSPVCAGTSVTLTATGSPDDYEWYDQPTGGNLLITGDTYVTPELATTTIYYVQSIANGCASPRKAVTITVNPLPGAPIVNGPAEVCPGTSAVLNTSATGTVQWYDAATGGTLLFTGNTYTTSPLFGQTTFYAQVSNGSCISDRTPLTVSITPVINPQFQYPSGTLCTSGANVKPTIFNPAGGTFTSTPAGLVFVDNKTGEINVAASVPRTYTVIFNFGGTCAAAASQKIAIVTTPDARFTYNGPFCQSDNNPLPEFAGGASAGVFSASSSNLVFVNTSTGEIDLDKSTPGTYSVTNTIAASAGCAASTYTTKVTINAKVVVNAGGDRVVLQGSPVQLQGSIQGGVKTGRWTGGAGTFSDPTKPTAIYKPAAGETQVTLTLTSAVPASPCGPVSDKMTITFNPVPPEPTVDVKPVCVGSPATLVAKAPGGTYRWYDAPTGGSLLQTGPILTTAPLTADVTYYVSVTKGGIVSARKAILVKVIAQPAAPGVGSPVIVCEGSSATLTATGSTGTYRWYDLPVGGNLVKQGNTFTTGILTANKKYYVEAIANGCSSQRTEADVLVTPIPSITNATNADVICSGTALNYTITADRADASFLWSRDAVNGISNPSVTNQTSGIITETLINTTTAAIDVTYVITPFNGTCPGQSFNYKVTVNPTPVITSADPQPICNGTSTNYGVTFNTDGTSFNWSRAAVPGISNAPVSGQAAATIKEVLFNTTTEPVVVTYLFNYKTSLCTGAPREVKVTVNPEPSVTPDPSNGTHICSGEPLGYTIHSSIPSTTFSWSRAAVFGISNPTVSNQTDATINEALVNTTVFQLWVYYIITPIVNGCAGKPYLYSRLVYPPIKKPVANGTTPVCEGGSIILDTAPVGGVSYLWTGPNNYQSTDRSPVLHDVTTANAGVYKLYLKVNDCLSEPSEVKIDVKPTPTVIPGSYGPYCKTIPFIQLHGQSNGTVIWTSNGGGKFSAPDKLETTYTPSAAEREQDFITLKLTSTGYCDPVSAIVKISFAPSPGADAGPDQNNICNQNPIIQLQGKQLSGSTVAWSSASGKGRFIPSANVLSPTFEPDPADVAKGFVKLTLTATNADECHTRTDDITINFVPPPTVQADAAGDTRYVLKDHVITLNPVVSNENVSYLWTPATGLSDNTVKNPTLTGNADITYKLTITDISNGCTNSSFVNVKVSPNIVVKNTFTPNADGANDYWEITGLVAYEDVTVDVYNRYGQPVFHSLGYPKPWDGSTNGKQVPSGTYYYVINSKKEKLRLSGYVVILR</sequence>
<accession>A0A316H090</accession>
<dbReference type="InterPro" id="IPR013783">
    <property type="entry name" value="Ig-like_fold"/>
</dbReference>
<feature type="domain" description="PKD-like" evidence="3">
    <location>
        <begin position="1082"/>
        <end position="1165"/>
    </location>
</feature>
<protein>
    <submittedName>
        <fullName evidence="4">Gliding motility-associated-like protein</fullName>
    </submittedName>
</protein>
<feature type="chain" id="PRO_5016245061" evidence="1">
    <location>
        <begin position="21"/>
        <end position="1775"/>
    </location>
</feature>
<keyword evidence="5" id="KW-1185">Reference proteome</keyword>
<keyword evidence="1" id="KW-0732">Signal</keyword>
<dbReference type="Pfam" id="PF19081">
    <property type="entry name" value="Ig_7"/>
    <property type="match status" value="9"/>
</dbReference>
<dbReference type="RefSeq" id="WP_109609916.1">
    <property type="nucleotide sequence ID" value="NZ_QGHA01000014.1"/>
</dbReference>
<dbReference type="InterPro" id="IPR045828">
    <property type="entry name" value="PKD_Bacteroidetes"/>
</dbReference>
<evidence type="ECO:0000313" key="4">
    <source>
        <dbReference type="EMBL" id="PWK70868.1"/>
    </source>
</evidence>
<dbReference type="InterPro" id="IPR035986">
    <property type="entry name" value="PKD_dom_sf"/>
</dbReference>
<gene>
    <name evidence="4" type="ORF">LX99_04576</name>
</gene>
<feature type="domain" description="Ig-like" evidence="2">
    <location>
        <begin position="911"/>
        <end position="987"/>
    </location>
</feature>
<reference evidence="4 5" key="1">
    <citation type="submission" date="2018-05" db="EMBL/GenBank/DDBJ databases">
        <title>Genomic Encyclopedia of Archaeal and Bacterial Type Strains, Phase II (KMG-II): from individual species to whole genera.</title>
        <authorList>
            <person name="Goeker M."/>
        </authorList>
    </citation>
    <scope>NUCLEOTIDE SEQUENCE [LARGE SCALE GENOMIC DNA]</scope>
    <source>
        <strain evidence="4 5">DSM 19975</strain>
    </source>
</reference>
<evidence type="ECO:0000259" key="2">
    <source>
        <dbReference type="Pfam" id="PF19081"/>
    </source>
</evidence>
<dbReference type="InterPro" id="IPR026341">
    <property type="entry name" value="T9SS_type_B"/>
</dbReference>
<comment type="caution">
    <text evidence="4">The sequence shown here is derived from an EMBL/GenBank/DDBJ whole genome shotgun (WGS) entry which is preliminary data.</text>
</comment>
<proteinExistence type="predicted"/>
<feature type="domain" description="Ig-like" evidence="2">
    <location>
        <begin position="991"/>
        <end position="1070"/>
    </location>
</feature>
<evidence type="ECO:0000259" key="3">
    <source>
        <dbReference type="Pfam" id="PF19406"/>
    </source>
</evidence>
<dbReference type="Pfam" id="PF19406">
    <property type="entry name" value="PKD_5"/>
    <property type="match status" value="3"/>
</dbReference>
<dbReference type="NCBIfam" id="TIGR04131">
    <property type="entry name" value="Bac_Flav_CTERM"/>
    <property type="match status" value="1"/>
</dbReference>
<feature type="domain" description="PKD-like" evidence="3">
    <location>
        <begin position="1175"/>
        <end position="1257"/>
    </location>
</feature>
<feature type="domain" description="Ig-like" evidence="2">
    <location>
        <begin position="102"/>
        <end position="176"/>
    </location>
</feature>